<keyword evidence="2" id="KW-1185">Reference proteome</keyword>
<proteinExistence type="predicted"/>
<dbReference type="EMBL" id="KL197714">
    <property type="protein sequence ID" value="KDQ60005.1"/>
    <property type="molecule type" value="Genomic_DNA"/>
</dbReference>
<dbReference type="PANTHER" id="PTHR15020">
    <property type="entry name" value="FLAVIN REDUCTASE-RELATED"/>
    <property type="match status" value="1"/>
</dbReference>
<dbReference type="OrthoDB" id="63935at2759"/>
<evidence type="ECO:0000313" key="2">
    <source>
        <dbReference type="Proteomes" id="UP000027265"/>
    </source>
</evidence>
<sequence>MKVLVLGGSRNVGYYSALRLLEKGHTVTFLLRKPSVFDGDAKVQFFVSSGQARLVEGDAMKAEDVKRAWEVAGQGEPEGIVDLCLFTIGATAGKISLTKGMVINPHNVCTQSMMNVLCTMPKPRTTKIVAVTSNGVSPASHASLPCPLKGPYSYFLDGPHRDKIGLERVLYYVGGKPYTEAEMGGEPGEDILEKEWKSREGLPAEGEFTNSVTVRPALMTDGDCKGDAPPKKAGKAPYRFAEGNLSGAWTISRKDVAHFIVEGVLPEWEMWAGKVVTIGY</sequence>
<protein>
    <recommendedName>
        <fullName evidence="3">NAD(P)-binding domain-containing protein</fullName>
    </recommendedName>
</protein>
<dbReference type="SUPFAM" id="SSF51735">
    <property type="entry name" value="NAD(P)-binding Rossmann-fold domains"/>
    <property type="match status" value="1"/>
</dbReference>
<organism evidence="1 2">
    <name type="scientific">Jaapia argillacea MUCL 33604</name>
    <dbReference type="NCBI Taxonomy" id="933084"/>
    <lineage>
        <taxon>Eukaryota</taxon>
        <taxon>Fungi</taxon>
        <taxon>Dikarya</taxon>
        <taxon>Basidiomycota</taxon>
        <taxon>Agaricomycotina</taxon>
        <taxon>Agaricomycetes</taxon>
        <taxon>Agaricomycetidae</taxon>
        <taxon>Jaapiales</taxon>
        <taxon>Jaapiaceae</taxon>
        <taxon>Jaapia</taxon>
    </lineage>
</organism>
<dbReference type="HOGENOM" id="CLU_066707_1_0_1"/>
<dbReference type="PANTHER" id="PTHR15020:SF50">
    <property type="entry name" value="UPF0659 PROTEIN YMR090W"/>
    <property type="match status" value="1"/>
</dbReference>
<dbReference type="InParanoid" id="A0A067Q1I5"/>
<evidence type="ECO:0000313" key="1">
    <source>
        <dbReference type="EMBL" id="KDQ60005.1"/>
    </source>
</evidence>
<dbReference type="STRING" id="933084.A0A067Q1I5"/>
<dbReference type="InterPro" id="IPR036291">
    <property type="entry name" value="NAD(P)-bd_dom_sf"/>
</dbReference>
<dbReference type="AlphaFoldDB" id="A0A067Q1I5"/>
<evidence type="ECO:0008006" key="3">
    <source>
        <dbReference type="Google" id="ProtNLM"/>
    </source>
</evidence>
<gene>
    <name evidence="1" type="ORF">JAAARDRAFT_174021</name>
</gene>
<accession>A0A067Q1I5</accession>
<dbReference type="Proteomes" id="UP000027265">
    <property type="component" value="Unassembled WGS sequence"/>
</dbReference>
<reference evidence="2" key="1">
    <citation type="journal article" date="2014" name="Proc. Natl. Acad. Sci. U.S.A.">
        <title>Extensive sampling of basidiomycete genomes demonstrates inadequacy of the white-rot/brown-rot paradigm for wood decay fungi.</title>
        <authorList>
            <person name="Riley R."/>
            <person name="Salamov A.A."/>
            <person name="Brown D.W."/>
            <person name="Nagy L.G."/>
            <person name="Floudas D."/>
            <person name="Held B.W."/>
            <person name="Levasseur A."/>
            <person name="Lombard V."/>
            <person name="Morin E."/>
            <person name="Otillar R."/>
            <person name="Lindquist E.A."/>
            <person name="Sun H."/>
            <person name="LaButti K.M."/>
            <person name="Schmutz J."/>
            <person name="Jabbour D."/>
            <person name="Luo H."/>
            <person name="Baker S.E."/>
            <person name="Pisabarro A.G."/>
            <person name="Walton J.D."/>
            <person name="Blanchette R.A."/>
            <person name="Henrissat B."/>
            <person name="Martin F."/>
            <person name="Cullen D."/>
            <person name="Hibbett D.S."/>
            <person name="Grigoriev I.V."/>
        </authorList>
    </citation>
    <scope>NUCLEOTIDE SEQUENCE [LARGE SCALE GENOMIC DNA]</scope>
    <source>
        <strain evidence="2">MUCL 33604</strain>
    </source>
</reference>
<dbReference type="Gene3D" id="3.40.50.720">
    <property type="entry name" value="NAD(P)-binding Rossmann-like Domain"/>
    <property type="match status" value="1"/>
</dbReference>
<name>A0A067Q1I5_9AGAM</name>